<evidence type="ECO:0000313" key="9">
    <source>
        <dbReference type="EMBL" id="RPD40867.1"/>
    </source>
</evidence>
<gene>
    <name evidence="9" type="ORF">EG028_12665</name>
</gene>
<sequence>MCCFMQLLVPINIISMDKRPNIRLVIISACFNEQDGIGSFYRHVRQVIAPYDYQIIFVDDGSTDGTVQKIREICGEDNRVSYISLSRNFGQPIALKAGYDHAEGDCVICMDADQEHPPEIIEQLIAKWQEGYDVVNTIRVSDERVPLPKRFLSGLFYRLVNYMSDRKILMNGPDYRLLDIKVVQAIKRISESNPYLKELVPWLGFRQATVSFHAGRRQNGGSRYSFMKLFSLSVTGITSFSINPLRLSSLVGLFFSFLAFLYGGYALYVKIFTEETVPGWTSILASVLFISGLQLIMIGIIGEYLGKTFIEVKNRPQYIISDALIAARPLPVRPMEKADSTA</sequence>
<keyword evidence="4 7" id="KW-0812">Transmembrane</keyword>
<dbReference type="Pfam" id="PF00535">
    <property type="entry name" value="Glycos_transf_2"/>
    <property type="match status" value="1"/>
</dbReference>
<proteinExistence type="predicted"/>
<evidence type="ECO:0000256" key="1">
    <source>
        <dbReference type="ARBA" id="ARBA00004141"/>
    </source>
</evidence>
<dbReference type="GO" id="GO:0016757">
    <property type="term" value="F:glycosyltransferase activity"/>
    <property type="evidence" value="ECO:0007669"/>
    <property type="project" value="UniProtKB-KW"/>
</dbReference>
<dbReference type="SUPFAM" id="SSF53448">
    <property type="entry name" value="Nucleotide-diphospho-sugar transferases"/>
    <property type="match status" value="1"/>
</dbReference>
<name>A0A3N4MGN3_9BACT</name>
<dbReference type="Proteomes" id="UP000279089">
    <property type="component" value="Unassembled WGS sequence"/>
</dbReference>
<keyword evidence="10" id="KW-1185">Reference proteome</keyword>
<reference evidence="10" key="1">
    <citation type="submission" date="2018-11" db="EMBL/GenBank/DDBJ databases">
        <title>Chitinophaga lutea sp.nov., isolate from arsenic contaminated soil.</title>
        <authorList>
            <person name="Zong Y."/>
        </authorList>
    </citation>
    <scope>NUCLEOTIDE SEQUENCE [LARGE SCALE GENOMIC DNA]</scope>
    <source>
        <strain evidence="10">YLT18</strain>
    </source>
</reference>
<evidence type="ECO:0000256" key="6">
    <source>
        <dbReference type="ARBA" id="ARBA00023136"/>
    </source>
</evidence>
<feature type="domain" description="Glycosyltransferase 2-like" evidence="8">
    <location>
        <begin position="26"/>
        <end position="183"/>
    </location>
</feature>
<comment type="subcellular location">
    <subcellularLocation>
        <location evidence="1">Membrane</location>
        <topology evidence="1">Multi-pass membrane protein</topology>
    </subcellularLocation>
</comment>
<dbReference type="GO" id="GO:0005886">
    <property type="term" value="C:plasma membrane"/>
    <property type="evidence" value="ECO:0007669"/>
    <property type="project" value="TreeGrafter"/>
</dbReference>
<keyword evidence="6 7" id="KW-0472">Membrane</keyword>
<evidence type="ECO:0000256" key="4">
    <source>
        <dbReference type="ARBA" id="ARBA00022692"/>
    </source>
</evidence>
<keyword evidence="3 9" id="KW-0808">Transferase</keyword>
<evidence type="ECO:0000256" key="7">
    <source>
        <dbReference type="SAM" id="Phobius"/>
    </source>
</evidence>
<organism evidence="9 10">
    <name type="scientific">Chitinophaga barathri</name>
    <dbReference type="NCBI Taxonomy" id="1647451"/>
    <lineage>
        <taxon>Bacteria</taxon>
        <taxon>Pseudomonadati</taxon>
        <taxon>Bacteroidota</taxon>
        <taxon>Chitinophagia</taxon>
        <taxon>Chitinophagales</taxon>
        <taxon>Chitinophagaceae</taxon>
        <taxon>Chitinophaga</taxon>
    </lineage>
</organism>
<keyword evidence="5 7" id="KW-1133">Transmembrane helix</keyword>
<accession>A0A3N4MGN3</accession>
<dbReference type="EMBL" id="RMBX01000006">
    <property type="protein sequence ID" value="RPD40867.1"/>
    <property type="molecule type" value="Genomic_DNA"/>
</dbReference>
<evidence type="ECO:0000256" key="2">
    <source>
        <dbReference type="ARBA" id="ARBA00022676"/>
    </source>
</evidence>
<dbReference type="InterPro" id="IPR029044">
    <property type="entry name" value="Nucleotide-diphossugar_trans"/>
</dbReference>
<dbReference type="Gene3D" id="3.90.550.10">
    <property type="entry name" value="Spore Coat Polysaccharide Biosynthesis Protein SpsA, Chain A"/>
    <property type="match status" value="1"/>
</dbReference>
<dbReference type="OrthoDB" id="9807778at2"/>
<feature type="transmembrane region" description="Helical" evidence="7">
    <location>
        <begin position="247"/>
        <end position="268"/>
    </location>
</feature>
<feature type="transmembrane region" description="Helical" evidence="7">
    <location>
        <begin position="280"/>
        <end position="305"/>
    </location>
</feature>
<dbReference type="PANTHER" id="PTHR48090">
    <property type="entry name" value="UNDECAPRENYL-PHOSPHATE 4-DEOXY-4-FORMAMIDO-L-ARABINOSE TRANSFERASE-RELATED"/>
    <property type="match status" value="1"/>
</dbReference>
<dbReference type="InterPro" id="IPR050256">
    <property type="entry name" value="Glycosyltransferase_2"/>
</dbReference>
<dbReference type="InterPro" id="IPR001173">
    <property type="entry name" value="Glyco_trans_2-like"/>
</dbReference>
<keyword evidence="2" id="KW-0328">Glycosyltransferase</keyword>
<evidence type="ECO:0000256" key="3">
    <source>
        <dbReference type="ARBA" id="ARBA00022679"/>
    </source>
</evidence>
<evidence type="ECO:0000259" key="8">
    <source>
        <dbReference type="Pfam" id="PF00535"/>
    </source>
</evidence>
<dbReference type="AlphaFoldDB" id="A0A3N4MGN3"/>
<dbReference type="CDD" id="cd04187">
    <property type="entry name" value="DPM1_like_bac"/>
    <property type="match status" value="1"/>
</dbReference>
<dbReference type="PANTHER" id="PTHR48090:SF1">
    <property type="entry name" value="PROPHAGE BACTOPRENOL GLUCOSYL TRANSFERASE HOMOLOG"/>
    <property type="match status" value="1"/>
</dbReference>
<evidence type="ECO:0000256" key="5">
    <source>
        <dbReference type="ARBA" id="ARBA00022989"/>
    </source>
</evidence>
<comment type="caution">
    <text evidence="9">The sequence shown here is derived from an EMBL/GenBank/DDBJ whole genome shotgun (WGS) entry which is preliminary data.</text>
</comment>
<protein>
    <submittedName>
        <fullName evidence="9">Glycosyltransferase</fullName>
    </submittedName>
</protein>
<evidence type="ECO:0000313" key="10">
    <source>
        <dbReference type="Proteomes" id="UP000279089"/>
    </source>
</evidence>